<dbReference type="Proteomes" id="UP000054007">
    <property type="component" value="Unassembled WGS sequence"/>
</dbReference>
<dbReference type="EMBL" id="KN880668">
    <property type="protein sequence ID" value="KIY63858.1"/>
    <property type="molecule type" value="Genomic_DNA"/>
</dbReference>
<evidence type="ECO:0008006" key="4">
    <source>
        <dbReference type="Google" id="ProtNLM"/>
    </source>
</evidence>
<accession>A0A0D7AZR3</accession>
<protein>
    <recommendedName>
        <fullName evidence="4">F-box domain-containing protein</fullName>
    </recommendedName>
</protein>
<sequence length="1105" mass="120529">MSWQVLNNYVLLAKAGFDSSLHFVGRHPSDDNERRAAIRTIAASVVDRIDKEAINRLNAFPKPNEAASWAELGVADDNLFPPELLKTTRDAEKSLKKGSVLDDCNRRKAWERVTPQGPIVDGRRDGQRELPSWTTSLIVLHALSDKKGPFHHLAPLVYLASHARVPFMRVAAIDLPMLSPGPIPPADDDIQDNNNNTIHVDFGHSKPIPALQKFAIACLSQWIFLSILESLENGAETFANGMCRDMPVFPRDMGSYFLEVGPVHRRVQPHYEPGSMLMQGFTGGASRGLKNKKNPGRFHYDFWSTETDGKRSEHDPAARLAYKDRCLDIFIAYRTLMLAAHQRNSSVGDREFTTLAAERLTFTSVREVLTRLGYPFSGALSESIDTHNAIEAIMEELLATTRAEVETTEADIPTKPAVQTSPFLKLPPEIIFDDIASLLPVQAVYNLVRTCSRLRQILLPQVYADTCQVLQPALAEAASGHGGANDIKLLARIAKHNQLLLATPYLRGHVRHAQTMRVFTLPPVRDFRHFDASIHQLPLFCPLAKSFTNLVSASLSVNDLTADPQAVVAPDFLCKLVVHLVRTYPKLRSLELLLYLSEPMGGLIHRHSHPINDASTMAEVANIELPNGPALTVQDFSVRVLDNPMYTDPVNAHAFGGMTFDGFDPALSPALPRLAMMMASSVRYLELDVFDDILTSIPALPHVITLELKTGLSSRVLENVLRDSFPNLARLLLTYRPVRRSVAPAPAPGGGPGGAPPGMNAGLMGGMQGLLNGILGGPLPVGAVQAGAGVIQGPFLVPGGGGAGGGVFPGGFGGGGGHPANDGPGAISFASCLPHLKRMAISGYEAKSLPGGVETLVLLSEDLLLRATEPPRFVSASVTRVTLDPPNEDEPVPNAAQGNPFGQRRQPRTATGPQLFGAGLGGLVAAYPGMKCIELYELPRGVSWRLEKADDVYAIVGHIESLIPGLEALVLTLPRFAYRPKRVDYPVDDGLDIEERELAINVFMMAPSLKYLSVTGLDFWDTTWMRRRRTWVQTPMPGNHNRDQGLEQGNNDGQDQAEEEGEDELYCRCWSDQYGEHRDLFKVSAVYGKGGLPDFVTGAKPLQGC</sequence>
<gene>
    <name evidence="2" type="ORF">CYLTODRAFT_493579</name>
</gene>
<proteinExistence type="predicted"/>
<evidence type="ECO:0000313" key="3">
    <source>
        <dbReference type="Proteomes" id="UP000054007"/>
    </source>
</evidence>
<feature type="region of interest" description="Disordered" evidence="1">
    <location>
        <begin position="884"/>
        <end position="910"/>
    </location>
</feature>
<organism evidence="2 3">
    <name type="scientific">Cylindrobasidium torrendii FP15055 ss-10</name>
    <dbReference type="NCBI Taxonomy" id="1314674"/>
    <lineage>
        <taxon>Eukaryota</taxon>
        <taxon>Fungi</taxon>
        <taxon>Dikarya</taxon>
        <taxon>Basidiomycota</taxon>
        <taxon>Agaricomycotina</taxon>
        <taxon>Agaricomycetes</taxon>
        <taxon>Agaricomycetidae</taxon>
        <taxon>Agaricales</taxon>
        <taxon>Marasmiineae</taxon>
        <taxon>Physalacriaceae</taxon>
        <taxon>Cylindrobasidium</taxon>
    </lineage>
</organism>
<evidence type="ECO:0000256" key="1">
    <source>
        <dbReference type="SAM" id="MobiDB-lite"/>
    </source>
</evidence>
<reference evidence="2 3" key="1">
    <citation type="journal article" date="2015" name="Fungal Genet. Biol.">
        <title>Evolution of novel wood decay mechanisms in Agaricales revealed by the genome sequences of Fistulina hepatica and Cylindrobasidium torrendii.</title>
        <authorList>
            <person name="Floudas D."/>
            <person name="Held B.W."/>
            <person name="Riley R."/>
            <person name="Nagy L.G."/>
            <person name="Koehler G."/>
            <person name="Ransdell A.S."/>
            <person name="Younus H."/>
            <person name="Chow J."/>
            <person name="Chiniquy J."/>
            <person name="Lipzen A."/>
            <person name="Tritt A."/>
            <person name="Sun H."/>
            <person name="Haridas S."/>
            <person name="LaButti K."/>
            <person name="Ohm R.A."/>
            <person name="Kues U."/>
            <person name="Blanchette R.A."/>
            <person name="Grigoriev I.V."/>
            <person name="Minto R.E."/>
            <person name="Hibbett D.S."/>
        </authorList>
    </citation>
    <scope>NUCLEOTIDE SEQUENCE [LARGE SCALE GENOMIC DNA]</scope>
    <source>
        <strain evidence="2 3">FP15055 ss-10</strain>
    </source>
</reference>
<name>A0A0D7AZR3_9AGAR</name>
<keyword evidence="3" id="KW-1185">Reference proteome</keyword>
<dbReference type="AlphaFoldDB" id="A0A0D7AZR3"/>
<evidence type="ECO:0000313" key="2">
    <source>
        <dbReference type="EMBL" id="KIY63858.1"/>
    </source>
</evidence>
<feature type="region of interest" description="Disordered" evidence="1">
    <location>
        <begin position="1032"/>
        <end position="1058"/>
    </location>
</feature>
<dbReference type="OrthoDB" id="3085727at2759"/>